<comment type="caution">
    <text evidence="6">The sequence shown here is derived from an EMBL/GenBank/DDBJ whole genome shotgun (WGS) entry which is preliminary data.</text>
</comment>
<evidence type="ECO:0000259" key="5">
    <source>
        <dbReference type="Pfam" id="PF01625"/>
    </source>
</evidence>
<dbReference type="PANTHER" id="PTHR43774">
    <property type="entry name" value="PEPTIDE METHIONINE SULFOXIDE REDUCTASE"/>
    <property type="match status" value="1"/>
</dbReference>
<evidence type="ECO:0000313" key="6">
    <source>
        <dbReference type="EMBL" id="RCW78795.1"/>
    </source>
</evidence>
<keyword evidence="2" id="KW-0560">Oxidoreductase</keyword>
<comment type="catalytic activity">
    <reaction evidence="4">
        <text>[thioredoxin]-disulfide + L-methionine + H2O = L-methionine (S)-S-oxide + [thioredoxin]-dithiol</text>
        <dbReference type="Rhea" id="RHEA:19993"/>
        <dbReference type="Rhea" id="RHEA-COMP:10698"/>
        <dbReference type="Rhea" id="RHEA-COMP:10700"/>
        <dbReference type="ChEBI" id="CHEBI:15377"/>
        <dbReference type="ChEBI" id="CHEBI:29950"/>
        <dbReference type="ChEBI" id="CHEBI:50058"/>
        <dbReference type="ChEBI" id="CHEBI:57844"/>
        <dbReference type="ChEBI" id="CHEBI:58772"/>
        <dbReference type="EC" id="1.8.4.11"/>
    </reaction>
</comment>
<dbReference type="EMBL" id="QPJL01000031">
    <property type="protein sequence ID" value="RCW78795.1"/>
    <property type="molecule type" value="Genomic_DNA"/>
</dbReference>
<reference evidence="6 7" key="1">
    <citation type="submission" date="2018-07" db="EMBL/GenBank/DDBJ databases">
        <title>Genomic Encyclopedia of Type Strains, Phase III (KMG-III): the genomes of soil and plant-associated and newly described type strains.</title>
        <authorList>
            <person name="Whitman W."/>
        </authorList>
    </citation>
    <scope>NUCLEOTIDE SEQUENCE [LARGE SCALE GENOMIC DNA]</scope>
    <source>
        <strain evidence="6 7">CECT 8525</strain>
    </source>
</reference>
<dbReference type="AlphaFoldDB" id="A0A368YF63"/>
<protein>
    <recommendedName>
        <fullName evidence="1">peptide-methionine (S)-S-oxide reductase</fullName>
        <ecNumber evidence="1">1.8.4.11</ecNumber>
    </recommendedName>
</protein>
<gene>
    <name evidence="6" type="ORF">DFP89_13110</name>
</gene>
<dbReference type="GO" id="GO:0008113">
    <property type="term" value="F:peptide-methionine (S)-S-oxide reductase activity"/>
    <property type="evidence" value="ECO:0007669"/>
    <property type="project" value="UniProtKB-EC"/>
</dbReference>
<evidence type="ECO:0000256" key="2">
    <source>
        <dbReference type="ARBA" id="ARBA00023002"/>
    </source>
</evidence>
<dbReference type="OrthoDB" id="4174719at2"/>
<dbReference type="EC" id="1.8.4.11" evidence="1"/>
<dbReference type="InterPro" id="IPR036509">
    <property type="entry name" value="Met_Sox_Rdtase_MsrA_sf"/>
</dbReference>
<dbReference type="Proteomes" id="UP000253345">
    <property type="component" value="Unassembled WGS sequence"/>
</dbReference>
<dbReference type="SUPFAM" id="SSF55068">
    <property type="entry name" value="Peptide methionine sulfoxide reductase"/>
    <property type="match status" value="1"/>
</dbReference>
<dbReference type="InterPro" id="IPR002569">
    <property type="entry name" value="Met_Sox_Rdtase_MsrA_dom"/>
</dbReference>
<evidence type="ECO:0000256" key="4">
    <source>
        <dbReference type="ARBA" id="ARBA00048782"/>
    </source>
</evidence>
<keyword evidence="7" id="KW-1185">Reference proteome</keyword>
<accession>A0A368YF63</accession>
<dbReference type="RefSeq" id="WP_028720610.1">
    <property type="nucleotide sequence ID" value="NZ_QPJL01000031.1"/>
</dbReference>
<sequence length="165" mass="18676">MVTIGFGGGCHWCTEAVFQPLEGVSEVRQGFIRSDGPDEAWSEAVEISFDPDRVSLRDLIAVHLSTHASEADHKMRGKYRSAVYSMTAEQQNACATHIRDLAAEAEVHFVTRSLMHRGFKPSDSRFHDYYKSNPERPFCRTYIAPKLAKLRARHSALLKKEYTTS</sequence>
<evidence type="ECO:0000313" key="7">
    <source>
        <dbReference type="Proteomes" id="UP000253345"/>
    </source>
</evidence>
<feature type="domain" description="Peptide methionine sulphoxide reductase MsrA" evidence="5">
    <location>
        <begin position="4"/>
        <end position="139"/>
    </location>
</feature>
<evidence type="ECO:0000256" key="1">
    <source>
        <dbReference type="ARBA" id="ARBA00012502"/>
    </source>
</evidence>
<dbReference type="Pfam" id="PF01625">
    <property type="entry name" value="PMSR"/>
    <property type="match status" value="1"/>
</dbReference>
<organism evidence="6 7">
    <name type="scientific">Paracoccus lutimaris</name>
    <dbReference type="NCBI Taxonomy" id="1490030"/>
    <lineage>
        <taxon>Bacteria</taxon>
        <taxon>Pseudomonadati</taxon>
        <taxon>Pseudomonadota</taxon>
        <taxon>Alphaproteobacteria</taxon>
        <taxon>Rhodobacterales</taxon>
        <taxon>Paracoccaceae</taxon>
        <taxon>Paracoccus</taxon>
    </lineage>
</organism>
<evidence type="ECO:0000256" key="3">
    <source>
        <dbReference type="ARBA" id="ARBA00047806"/>
    </source>
</evidence>
<proteinExistence type="predicted"/>
<dbReference type="Gene3D" id="3.30.1060.10">
    <property type="entry name" value="Peptide methionine sulphoxide reductase MsrA"/>
    <property type="match status" value="1"/>
</dbReference>
<name>A0A368YF63_9RHOB</name>
<comment type="catalytic activity">
    <reaction evidence="3">
        <text>L-methionyl-[protein] + [thioredoxin]-disulfide + H2O = L-methionyl-(S)-S-oxide-[protein] + [thioredoxin]-dithiol</text>
        <dbReference type="Rhea" id="RHEA:14217"/>
        <dbReference type="Rhea" id="RHEA-COMP:10698"/>
        <dbReference type="Rhea" id="RHEA-COMP:10700"/>
        <dbReference type="Rhea" id="RHEA-COMP:12313"/>
        <dbReference type="Rhea" id="RHEA-COMP:12315"/>
        <dbReference type="ChEBI" id="CHEBI:15377"/>
        <dbReference type="ChEBI" id="CHEBI:16044"/>
        <dbReference type="ChEBI" id="CHEBI:29950"/>
        <dbReference type="ChEBI" id="CHEBI:44120"/>
        <dbReference type="ChEBI" id="CHEBI:50058"/>
        <dbReference type="EC" id="1.8.4.11"/>
    </reaction>
</comment>
<dbReference type="PANTHER" id="PTHR43774:SF1">
    <property type="entry name" value="PEPTIDE METHIONINE SULFOXIDE REDUCTASE MSRA 2"/>
    <property type="match status" value="1"/>
</dbReference>